<dbReference type="EMBL" id="JAAAPK010000013">
    <property type="protein sequence ID" value="NBC45319.1"/>
    <property type="molecule type" value="Genomic_DNA"/>
</dbReference>
<feature type="region of interest" description="Disordered" evidence="1">
    <location>
        <begin position="80"/>
        <end position="101"/>
    </location>
</feature>
<keyword evidence="4" id="KW-1185">Reference proteome</keyword>
<proteinExistence type="predicted"/>
<gene>
    <name evidence="3" type="ORF">GTZ93_36515</name>
</gene>
<evidence type="ECO:0000256" key="2">
    <source>
        <dbReference type="SAM" id="SignalP"/>
    </source>
</evidence>
<evidence type="ECO:0000256" key="1">
    <source>
        <dbReference type="SAM" id="MobiDB-lite"/>
    </source>
</evidence>
<dbReference type="Proteomes" id="UP000537825">
    <property type="component" value="Unassembled WGS sequence"/>
</dbReference>
<reference evidence="3 4" key="1">
    <citation type="submission" date="2020-01" db="EMBL/GenBank/DDBJ databases">
        <title>The draft genome sequence of Corallococcus exiguus DSM 14696.</title>
        <authorList>
            <person name="Zhang X."/>
            <person name="Zhu H."/>
        </authorList>
    </citation>
    <scope>NUCLEOTIDE SEQUENCE [LARGE SCALE GENOMIC DNA]</scope>
    <source>
        <strain evidence="3 4">DSM 14696</strain>
    </source>
</reference>
<organism evidence="3 4">
    <name type="scientific">Corallococcus exiguus</name>
    <dbReference type="NCBI Taxonomy" id="83462"/>
    <lineage>
        <taxon>Bacteria</taxon>
        <taxon>Pseudomonadati</taxon>
        <taxon>Myxococcota</taxon>
        <taxon>Myxococcia</taxon>
        <taxon>Myxococcales</taxon>
        <taxon>Cystobacterineae</taxon>
        <taxon>Myxococcaceae</taxon>
        <taxon>Corallococcus</taxon>
    </lineage>
</organism>
<name>A0A7X4YIG0_9BACT</name>
<feature type="signal peptide" evidence="2">
    <location>
        <begin position="1"/>
        <end position="24"/>
    </location>
</feature>
<evidence type="ECO:0000313" key="4">
    <source>
        <dbReference type="Proteomes" id="UP000537825"/>
    </source>
</evidence>
<feature type="chain" id="PRO_5031096539" description="Kazal-like domain-containing protein" evidence="2">
    <location>
        <begin position="25"/>
        <end position="101"/>
    </location>
</feature>
<keyword evidence="2" id="KW-0732">Signal</keyword>
<evidence type="ECO:0000313" key="3">
    <source>
        <dbReference type="EMBL" id="NBC45319.1"/>
    </source>
</evidence>
<dbReference type="AlphaFoldDB" id="A0A7X4YIG0"/>
<comment type="caution">
    <text evidence="3">The sequence shown here is derived from an EMBL/GenBank/DDBJ whole genome shotgun (WGS) entry which is preliminary data.</text>
</comment>
<sequence length="101" mass="10435">MRTLVKSLLAFSAVVSLAPTAALAIPPQCIDCWLPDCNVLCHIGSEQMTCAEYYGYACVAGAAVSEPTASVTGAEARQAEESSQVCSEEHPAAEQALTAGT</sequence>
<accession>A0A7X4YIG0</accession>
<dbReference type="RefSeq" id="WP_139919028.1">
    <property type="nucleotide sequence ID" value="NZ_CBCSLE010000027.1"/>
</dbReference>
<evidence type="ECO:0008006" key="5">
    <source>
        <dbReference type="Google" id="ProtNLM"/>
    </source>
</evidence>
<protein>
    <recommendedName>
        <fullName evidence="5">Kazal-like domain-containing protein</fullName>
    </recommendedName>
</protein>